<proteinExistence type="predicted"/>
<keyword evidence="1" id="KW-0489">Methyltransferase</keyword>
<protein>
    <submittedName>
        <fullName evidence="1">Thiopurine S-methyltransferase</fullName>
    </submittedName>
</protein>
<dbReference type="AlphaFoldDB" id="A0A7Y0SIB7"/>
<dbReference type="EMBL" id="JABCLB010001282">
    <property type="protein sequence ID" value="NMU83951.1"/>
    <property type="molecule type" value="Genomic_DNA"/>
</dbReference>
<accession>A0A7Y0SIB7</accession>
<evidence type="ECO:0000313" key="2">
    <source>
        <dbReference type="Proteomes" id="UP000518904"/>
    </source>
</evidence>
<comment type="caution">
    <text evidence="1">The sequence shown here is derived from an EMBL/GenBank/DDBJ whole genome shotgun (WGS) entry which is preliminary data.</text>
</comment>
<keyword evidence="1" id="KW-0808">Transferase</keyword>
<dbReference type="GO" id="GO:0032259">
    <property type="term" value="P:methylation"/>
    <property type="evidence" value="ECO:0007669"/>
    <property type="project" value="UniProtKB-KW"/>
</dbReference>
<reference evidence="1 2" key="1">
    <citation type="submission" date="2020-04" db="EMBL/GenBank/DDBJ databases">
        <title>Whole-genome sequencing of Vibrio spp. from China reveals different genetic environments of blaCTX-M-14 among diverse lineages.</title>
        <authorList>
            <person name="Zheng Z."/>
            <person name="Ye L."/>
            <person name="Chen S."/>
        </authorList>
    </citation>
    <scope>NUCLEOTIDE SEQUENCE [LARGE SCALE GENOMIC DNA]</scope>
    <source>
        <strain evidence="1 2">Vb0551</strain>
    </source>
</reference>
<dbReference type="Proteomes" id="UP000518904">
    <property type="component" value="Unassembled WGS sequence"/>
</dbReference>
<organism evidence="1 2">
    <name type="scientific">Vibrio parahaemolyticus</name>
    <dbReference type="NCBI Taxonomy" id="670"/>
    <lineage>
        <taxon>Bacteria</taxon>
        <taxon>Pseudomonadati</taxon>
        <taxon>Pseudomonadota</taxon>
        <taxon>Gammaproteobacteria</taxon>
        <taxon>Vibrionales</taxon>
        <taxon>Vibrionaceae</taxon>
        <taxon>Vibrio</taxon>
    </lineage>
</organism>
<name>A0A7Y0SIB7_VIBPH</name>
<gene>
    <name evidence="1" type="ORF">HKB16_13770</name>
</gene>
<dbReference type="GO" id="GO:0008168">
    <property type="term" value="F:methyltransferase activity"/>
    <property type="evidence" value="ECO:0007669"/>
    <property type="project" value="UniProtKB-KW"/>
</dbReference>
<sequence>HPKIVKKGLSRFSEEVYLIESE</sequence>
<evidence type="ECO:0000313" key="1">
    <source>
        <dbReference type="EMBL" id="NMU83951.1"/>
    </source>
</evidence>
<feature type="non-terminal residue" evidence="1">
    <location>
        <position position="1"/>
    </location>
</feature>